<evidence type="ECO:0000259" key="1">
    <source>
        <dbReference type="PROSITE" id="PS50887"/>
    </source>
</evidence>
<dbReference type="RefSeq" id="WP_341374000.1">
    <property type="nucleotide sequence ID" value="NZ_JBBUTF010000007.1"/>
</dbReference>
<sequence length="303" mass="32452">MSAPVEIILVSRAPAPDLGFSPYGPLILHPVADLAQLGEALVRQRPDGLVFDCPDAPTLARVAAWPGLAQAALDAAVVVLGPEPALADVLRLLRLGVQDVLPRREAWGLAMDRPLRLAVERKRLEREARKAYASDLATGLPNHAQLMEHMTHLLALREREPAPMAVLLLQLQGLDEATRDLGPEAANVLRRKVAVRLRSGLRASDVVASIGGDAFAVLLAWMDDPKDAGRVAEKLAQLLLRPFAVAGRDLGVSVATGLAQYPQQGKDARELLQRARESCLTAVPRGRLPFGARGTAAPAANDE</sequence>
<dbReference type="PROSITE" id="PS50887">
    <property type="entry name" value="GGDEF"/>
    <property type="match status" value="1"/>
</dbReference>
<dbReference type="CDD" id="cd01949">
    <property type="entry name" value="GGDEF"/>
    <property type="match status" value="1"/>
</dbReference>
<accession>A0ABU9BAR2</accession>
<organism evidence="2 3">
    <name type="scientific">Pseudaquabacterium rugosum</name>
    <dbReference type="NCBI Taxonomy" id="2984194"/>
    <lineage>
        <taxon>Bacteria</taxon>
        <taxon>Pseudomonadati</taxon>
        <taxon>Pseudomonadota</taxon>
        <taxon>Betaproteobacteria</taxon>
        <taxon>Burkholderiales</taxon>
        <taxon>Sphaerotilaceae</taxon>
        <taxon>Pseudaquabacterium</taxon>
    </lineage>
</organism>
<dbReference type="SUPFAM" id="SSF55073">
    <property type="entry name" value="Nucleotide cyclase"/>
    <property type="match status" value="1"/>
</dbReference>
<dbReference type="InterPro" id="IPR043128">
    <property type="entry name" value="Rev_trsase/Diguanyl_cyclase"/>
</dbReference>
<reference evidence="2 3" key="1">
    <citation type="submission" date="2024-04" db="EMBL/GenBank/DDBJ databases">
        <title>Novel species of the genus Ideonella isolated from streams.</title>
        <authorList>
            <person name="Lu H."/>
        </authorList>
    </citation>
    <scope>NUCLEOTIDE SEQUENCE [LARGE SCALE GENOMIC DNA]</scope>
    <source>
        <strain evidence="2 3">BYS139W</strain>
    </source>
</reference>
<dbReference type="EMBL" id="JBBUTF010000007">
    <property type="protein sequence ID" value="MEK8026219.1"/>
    <property type="molecule type" value="Genomic_DNA"/>
</dbReference>
<proteinExistence type="predicted"/>
<dbReference type="Gene3D" id="3.30.70.270">
    <property type="match status" value="1"/>
</dbReference>
<comment type="caution">
    <text evidence="2">The sequence shown here is derived from an EMBL/GenBank/DDBJ whole genome shotgun (WGS) entry which is preliminary data.</text>
</comment>
<dbReference type="Pfam" id="PF00990">
    <property type="entry name" value="GGDEF"/>
    <property type="match status" value="1"/>
</dbReference>
<dbReference type="EC" id="2.7.7.65" evidence="2"/>
<dbReference type="InterPro" id="IPR029787">
    <property type="entry name" value="Nucleotide_cyclase"/>
</dbReference>
<dbReference type="PANTHER" id="PTHR33121:SF70">
    <property type="entry name" value="SIGNALING PROTEIN YKOW"/>
    <property type="match status" value="1"/>
</dbReference>
<dbReference type="PANTHER" id="PTHR33121">
    <property type="entry name" value="CYCLIC DI-GMP PHOSPHODIESTERASE PDEF"/>
    <property type="match status" value="1"/>
</dbReference>
<protein>
    <submittedName>
        <fullName evidence="2">GGDEF domain-containing protein</fullName>
        <ecNumber evidence="2">2.7.7.65</ecNumber>
    </submittedName>
</protein>
<keyword evidence="2" id="KW-0548">Nucleotidyltransferase</keyword>
<keyword evidence="2" id="KW-0808">Transferase</keyword>
<gene>
    <name evidence="2" type="ORF">AACH11_09640</name>
</gene>
<dbReference type="Proteomes" id="UP001368500">
    <property type="component" value="Unassembled WGS sequence"/>
</dbReference>
<feature type="domain" description="GGDEF" evidence="1">
    <location>
        <begin position="162"/>
        <end position="295"/>
    </location>
</feature>
<name>A0ABU9BAR2_9BURK</name>
<dbReference type="SMART" id="SM00267">
    <property type="entry name" value="GGDEF"/>
    <property type="match status" value="1"/>
</dbReference>
<dbReference type="InterPro" id="IPR000160">
    <property type="entry name" value="GGDEF_dom"/>
</dbReference>
<evidence type="ECO:0000313" key="2">
    <source>
        <dbReference type="EMBL" id="MEK8026219.1"/>
    </source>
</evidence>
<evidence type="ECO:0000313" key="3">
    <source>
        <dbReference type="Proteomes" id="UP001368500"/>
    </source>
</evidence>
<dbReference type="GO" id="GO:0052621">
    <property type="term" value="F:diguanylate cyclase activity"/>
    <property type="evidence" value="ECO:0007669"/>
    <property type="project" value="UniProtKB-EC"/>
</dbReference>
<keyword evidence="3" id="KW-1185">Reference proteome</keyword>
<dbReference type="InterPro" id="IPR050706">
    <property type="entry name" value="Cyclic-di-GMP_PDE-like"/>
</dbReference>
<dbReference type="NCBIfam" id="TIGR00254">
    <property type="entry name" value="GGDEF"/>
    <property type="match status" value="1"/>
</dbReference>